<dbReference type="Proteomes" id="UP000814128">
    <property type="component" value="Unassembled WGS sequence"/>
</dbReference>
<keyword evidence="2" id="KW-1185">Reference proteome</keyword>
<proteinExistence type="predicted"/>
<reference evidence="1" key="1">
    <citation type="submission" date="2021-02" db="EMBL/GenBank/DDBJ databases">
        <authorList>
            <consortium name="DOE Joint Genome Institute"/>
            <person name="Ahrendt S."/>
            <person name="Looney B.P."/>
            <person name="Miyauchi S."/>
            <person name="Morin E."/>
            <person name="Drula E."/>
            <person name="Courty P.E."/>
            <person name="Chicoki N."/>
            <person name="Fauchery L."/>
            <person name="Kohler A."/>
            <person name="Kuo A."/>
            <person name="Labutti K."/>
            <person name="Pangilinan J."/>
            <person name="Lipzen A."/>
            <person name="Riley R."/>
            <person name="Andreopoulos W."/>
            <person name="He G."/>
            <person name="Johnson J."/>
            <person name="Barry K.W."/>
            <person name="Grigoriev I.V."/>
            <person name="Nagy L."/>
            <person name="Hibbett D."/>
            <person name="Henrissat B."/>
            <person name="Matheny P.B."/>
            <person name="Labbe J."/>
            <person name="Martin F."/>
        </authorList>
    </citation>
    <scope>NUCLEOTIDE SEQUENCE</scope>
    <source>
        <strain evidence="1">EC-137</strain>
    </source>
</reference>
<accession>A0ACB8QYT9</accession>
<evidence type="ECO:0000313" key="1">
    <source>
        <dbReference type="EMBL" id="KAI0037046.1"/>
    </source>
</evidence>
<reference evidence="1" key="2">
    <citation type="journal article" date="2022" name="New Phytol.">
        <title>Evolutionary transition to the ectomycorrhizal habit in the genomes of a hyperdiverse lineage of mushroom-forming fungi.</title>
        <authorList>
            <person name="Looney B."/>
            <person name="Miyauchi S."/>
            <person name="Morin E."/>
            <person name="Drula E."/>
            <person name="Courty P.E."/>
            <person name="Kohler A."/>
            <person name="Kuo A."/>
            <person name="LaButti K."/>
            <person name="Pangilinan J."/>
            <person name="Lipzen A."/>
            <person name="Riley R."/>
            <person name="Andreopoulos W."/>
            <person name="He G."/>
            <person name="Johnson J."/>
            <person name="Nolan M."/>
            <person name="Tritt A."/>
            <person name="Barry K.W."/>
            <person name="Grigoriev I.V."/>
            <person name="Nagy L.G."/>
            <person name="Hibbett D."/>
            <person name="Henrissat B."/>
            <person name="Matheny P.B."/>
            <person name="Labbe J."/>
            <person name="Martin F.M."/>
        </authorList>
    </citation>
    <scope>NUCLEOTIDE SEQUENCE</scope>
    <source>
        <strain evidence="1">EC-137</strain>
    </source>
</reference>
<evidence type="ECO:0000313" key="2">
    <source>
        <dbReference type="Proteomes" id="UP000814128"/>
    </source>
</evidence>
<gene>
    <name evidence="1" type="ORF">K488DRAFT_39863</name>
</gene>
<comment type="caution">
    <text evidence="1">The sequence shown here is derived from an EMBL/GenBank/DDBJ whole genome shotgun (WGS) entry which is preliminary data.</text>
</comment>
<protein>
    <submittedName>
        <fullName evidence="1">Uncharacterized protein</fullName>
    </submittedName>
</protein>
<organism evidence="1 2">
    <name type="scientific">Vararia minispora EC-137</name>
    <dbReference type="NCBI Taxonomy" id="1314806"/>
    <lineage>
        <taxon>Eukaryota</taxon>
        <taxon>Fungi</taxon>
        <taxon>Dikarya</taxon>
        <taxon>Basidiomycota</taxon>
        <taxon>Agaricomycotina</taxon>
        <taxon>Agaricomycetes</taxon>
        <taxon>Russulales</taxon>
        <taxon>Lachnocladiaceae</taxon>
        <taxon>Vararia</taxon>
    </lineage>
</organism>
<name>A0ACB8QYT9_9AGAM</name>
<sequence length="634" mass="71440">MQTTYFLITPYRQRITAVEQALREAGAQRHLGKQQHQRHGPVEHRKLLQRFKQFLANEEKFWTQLVVRLHHQFALAEADSALAALSIPTSDDPDGKPDTAEDSRRPFRFPAEPDEPQHPATPSQHASCLATLSKALICLGDLARYREQYSEPGNRRQDESSRRGGRRSGGRHIQGSAEVKTKTYDKARACYERARNLVPDEGNASHQLAILASYQKDTFECLVHYYRAFCVRGSYEPASENMGNVLSKFLRSWRGKRSRNATADGGFESGNRLEAFKDDVAALHALWKQGADAYDLRSPLEGRVVSEYSGLVTDRALPIDTITKIIVLAQGAYWHHKPHASRRTSESTTSTTLLQTQILTHILSLYTSLFNVSINELQDSSKIPEVELAMHITAVFRRMLPALRLAGKWLRANPLPDLLATEPSIVPSSTADAFYAILTAFGEHLASIFPPSLLPRLNRPLEEDLELAGYLPLGGLLMDIALKDAGDSRALEEVHPNEEQLMRIWDVWHDVSLLTSQSRPTPQSSSFRHSPQTRPSSQEETMADEPVLQLSPPTHDVKMWQMPERKPQDDDARTETTDPVGDAFRQVLLAASDTESEQDEIVWNPRFVYLTVHCIPHRLTCLQPYPLPNVFTSP</sequence>
<dbReference type="EMBL" id="MU273466">
    <property type="protein sequence ID" value="KAI0037046.1"/>
    <property type="molecule type" value="Genomic_DNA"/>
</dbReference>